<proteinExistence type="predicted"/>
<dbReference type="GO" id="GO:0016491">
    <property type="term" value="F:oxidoreductase activity"/>
    <property type="evidence" value="ECO:0007669"/>
    <property type="project" value="InterPro"/>
</dbReference>
<gene>
    <name evidence="4" type="ORF">AVDCRST_MAG40-139</name>
</gene>
<dbReference type="SUPFAM" id="SSF54909">
    <property type="entry name" value="Dimeric alpha+beta barrel"/>
    <property type="match status" value="1"/>
</dbReference>
<evidence type="ECO:0000256" key="1">
    <source>
        <dbReference type="ARBA" id="ARBA00022617"/>
    </source>
</evidence>
<dbReference type="GO" id="GO:0046872">
    <property type="term" value="F:metal ion binding"/>
    <property type="evidence" value="ECO:0007669"/>
    <property type="project" value="UniProtKB-KW"/>
</dbReference>
<dbReference type="EMBL" id="CADCTX010000041">
    <property type="protein sequence ID" value="CAA9297616.1"/>
    <property type="molecule type" value="Genomic_DNA"/>
</dbReference>
<dbReference type="GO" id="GO:0020037">
    <property type="term" value="F:heme binding"/>
    <property type="evidence" value="ECO:0007669"/>
    <property type="project" value="InterPro"/>
</dbReference>
<keyword evidence="1" id="KW-0349">Heme</keyword>
<dbReference type="Pfam" id="PF06778">
    <property type="entry name" value="Chlor_dismutase"/>
    <property type="match status" value="1"/>
</dbReference>
<accession>A0A6J4K8L8</accession>
<keyword evidence="2" id="KW-0479">Metal-binding</keyword>
<dbReference type="InterPro" id="IPR010644">
    <property type="entry name" value="ChdC/CLD"/>
</dbReference>
<reference evidence="4" key="1">
    <citation type="submission" date="2020-02" db="EMBL/GenBank/DDBJ databases">
        <authorList>
            <person name="Meier V. D."/>
        </authorList>
    </citation>
    <scope>NUCLEOTIDE SEQUENCE</scope>
    <source>
        <strain evidence="4">AVDCRST_MAG40</strain>
    </source>
</reference>
<protein>
    <submittedName>
        <fullName evidence="4">Coproheme decarboxylase HemQ (No EC)</fullName>
    </submittedName>
</protein>
<evidence type="ECO:0000313" key="4">
    <source>
        <dbReference type="EMBL" id="CAA9297616.1"/>
    </source>
</evidence>
<dbReference type="AlphaFoldDB" id="A0A6J4K8L8"/>
<dbReference type="PANTHER" id="PTHR36843">
    <property type="entry name" value="HEME-DEPENDENT PEROXIDASE YWFI-RELATED"/>
    <property type="match status" value="1"/>
</dbReference>
<dbReference type="NCBIfam" id="NF008913">
    <property type="entry name" value="PRK12276.1"/>
    <property type="match status" value="1"/>
</dbReference>
<dbReference type="InterPro" id="IPR011008">
    <property type="entry name" value="Dimeric_a/b-barrel"/>
</dbReference>
<dbReference type="Gene3D" id="3.30.70.1030">
    <property type="entry name" value="Apc35880, domain 1"/>
    <property type="match status" value="2"/>
</dbReference>
<sequence>MPYRTTLMTAPVIAHPPETVEGWYALHQIFRLDRSLLREWSGGATGELATGARRALEELRAPAGGGWSALFEVIGSDADVMVVHFRPTLDGIGEAQRRLAAEPIAGFLDPVYTFLSVTEAGLYHVTAELARGAAARGGAVGDATYQAELAERVQAERDSVHARRRLYPPLPPELPYVCFYPMNKRRDSGQNWYTLTLDERSRLMQAHGLTGRKYAGRVQQVISGAIGFDAWEWGVTLFARDPLDFKKIVTEMRFDEVSAKYAEFGEFYVGKVMEPAAWAASLR</sequence>
<evidence type="ECO:0000256" key="3">
    <source>
        <dbReference type="ARBA" id="ARBA00023004"/>
    </source>
</evidence>
<keyword evidence="3" id="KW-0408">Iron</keyword>
<organism evidence="4">
    <name type="scientific">uncultured Gemmatimonadaceae bacterium</name>
    <dbReference type="NCBI Taxonomy" id="246130"/>
    <lineage>
        <taxon>Bacteria</taxon>
        <taxon>Pseudomonadati</taxon>
        <taxon>Gemmatimonadota</taxon>
        <taxon>Gemmatimonadia</taxon>
        <taxon>Gemmatimonadales</taxon>
        <taxon>Gemmatimonadaceae</taxon>
        <taxon>environmental samples</taxon>
    </lineage>
</organism>
<evidence type="ECO:0000256" key="2">
    <source>
        <dbReference type="ARBA" id="ARBA00022723"/>
    </source>
</evidence>
<dbReference type="PANTHER" id="PTHR36843:SF1">
    <property type="entry name" value="COPROHEME DECARBOXYLASE"/>
    <property type="match status" value="1"/>
</dbReference>
<name>A0A6J4K8L8_9BACT</name>